<dbReference type="PANTHER" id="PTHR35690:SF1">
    <property type="entry name" value="OS01G0363500 PROTEIN"/>
    <property type="match status" value="1"/>
</dbReference>
<evidence type="ECO:0000256" key="2">
    <source>
        <dbReference type="SAM" id="Phobius"/>
    </source>
</evidence>
<sequence length="166" mass="17910">MASLHLSFPSLISPYPSQLSHNPSLLSHHINLTSPHSRLTSFSRPRSTLDAKDPSTAPLVQEEQSAVPNKGVEESVSVLKSAAKTRRVAKDEVLSALSVIKKAKLDPSGFLGTLGGSGSPGRTWMLVFTAQVVVSLFVDWFLLIWASLMLYVVDLKSGQSRRAANG</sequence>
<gene>
    <name evidence="3" type="ORF">Sjap_015142</name>
</gene>
<organism evidence="3 4">
    <name type="scientific">Stephania japonica</name>
    <dbReference type="NCBI Taxonomy" id="461633"/>
    <lineage>
        <taxon>Eukaryota</taxon>
        <taxon>Viridiplantae</taxon>
        <taxon>Streptophyta</taxon>
        <taxon>Embryophyta</taxon>
        <taxon>Tracheophyta</taxon>
        <taxon>Spermatophyta</taxon>
        <taxon>Magnoliopsida</taxon>
        <taxon>Ranunculales</taxon>
        <taxon>Menispermaceae</taxon>
        <taxon>Menispermoideae</taxon>
        <taxon>Cissampelideae</taxon>
        <taxon>Stephania</taxon>
    </lineage>
</organism>
<proteinExistence type="predicted"/>
<evidence type="ECO:0000313" key="3">
    <source>
        <dbReference type="EMBL" id="KAK9116195.1"/>
    </source>
</evidence>
<feature type="region of interest" description="Disordered" evidence="1">
    <location>
        <begin position="37"/>
        <end position="71"/>
    </location>
</feature>
<feature type="transmembrane region" description="Helical" evidence="2">
    <location>
        <begin position="124"/>
        <end position="153"/>
    </location>
</feature>
<reference evidence="3 4" key="1">
    <citation type="submission" date="2024-01" db="EMBL/GenBank/DDBJ databases">
        <title>Genome assemblies of Stephania.</title>
        <authorList>
            <person name="Yang L."/>
        </authorList>
    </citation>
    <scope>NUCLEOTIDE SEQUENCE [LARGE SCALE GENOMIC DNA]</scope>
    <source>
        <strain evidence="3">QJT</strain>
        <tissue evidence="3">Leaf</tissue>
    </source>
</reference>
<keyword evidence="2" id="KW-0812">Transmembrane</keyword>
<comment type="caution">
    <text evidence="3">The sequence shown here is derived from an EMBL/GenBank/DDBJ whole genome shotgun (WGS) entry which is preliminary data.</text>
</comment>
<protein>
    <submittedName>
        <fullName evidence="3">Uncharacterized protein</fullName>
    </submittedName>
</protein>
<dbReference type="PANTHER" id="PTHR35690">
    <property type="entry name" value="OS01G0363500 PROTEIN"/>
    <property type="match status" value="1"/>
</dbReference>
<keyword evidence="2" id="KW-1133">Transmembrane helix</keyword>
<dbReference type="AlphaFoldDB" id="A0AAP0IJ13"/>
<keyword evidence="2" id="KW-0472">Membrane</keyword>
<feature type="compositionally biased region" description="Polar residues" evidence="1">
    <location>
        <begin position="37"/>
        <end position="46"/>
    </location>
</feature>
<evidence type="ECO:0000313" key="4">
    <source>
        <dbReference type="Proteomes" id="UP001417504"/>
    </source>
</evidence>
<accession>A0AAP0IJ13</accession>
<name>A0AAP0IJ13_9MAGN</name>
<keyword evidence="4" id="KW-1185">Reference proteome</keyword>
<evidence type="ECO:0000256" key="1">
    <source>
        <dbReference type="SAM" id="MobiDB-lite"/>
    </source>
</evidence>
<dbReference type="Proteomes" id="UP001417504">
    <property type="component" value="Unassembled WGS sequence"/>
</dbReference>
<dbReference type="EMBL" id="JBBNAE010000006">
    <property type="protein sequence ID" value="KAK9116195.1"/>
    <property type="molecule type" value="Genomic_DNA"/>
</dbReference>